<dbReference type="Pfam" id="PF18730">
    <property type="entry name" value="HEPN_Cthe2314"/>
    <property type="match status" value="1"/>
</dbReference>
<proteinExistence type="predicted"/>
<sequence>MLVWLNQITANDLAFLDLLEHLRIYLTVRHSGICEVRLLVPSNFAKTLEILSSANISFTIIDPLTANSAHLGVPSINDHHEASELATLAHGNRVDCVVVPAESPLLAFTPAFVNDLQVLISDTSFLLRLSEFFVRGFDIPWTYTRMIWDGTWSTMYQLAEPSTFAAPMAFLNLMRAKKVSVNVGETARSFIHNRLPQLCFARDRLIWLEMQRAASTRDGFSNQKYAFEISYQLNFYYINLFGSFDHLALLVNGIFSLGLKEKQVGATYAVFLEKLAQVSPQMNTIFTKPSALDLITRLAQLRNLSAHRGSVSPSKVVQKSDREPTLDELDAYIRDAGQGWMFEELRDPGIQQLISLARQNARIAILERNTLFDDVVMIEIKGKSFWINPILDTSWNFRQVLDFTTDVIKACSLYLEAQLTHENGV</sequence>
<dbReference type="EMBL" id="CP132942">
    <property type="protein sequence ID" value="XCB33003.1"/>
    <property type="molecule type" value="Genomic_DNA"/>
</dbReference>
<name>A0AAU7ZQ07_9BACT</name>
<dbReference type="InterPro" id="IPR041394">
    <property type="entry name" value="HEPN_Cthe2314"/>
</dbReference>
<feature type="domain" description="Cthe-2314-like HEPN" evidence="1">
    <location>
        <begin position="223"/>
        <end position="340"/>
    </location>
</feature>
<gene>
    <name evidence="2" type="ORF">RBB77_21695</name>
</gene>
<organism evidence="2">
    <name type="scientific">Tunturiibacter psychrotolerans</name>
    <dbReference type="NCBI Taxonomy" id="3069686"/>
    <lineage>
        <taxon>Bacteria</taxon>
        <taxon>Pseudomonadati</taxon>
        <taxon>Acidobacteriota</taxon>
        <taxon>Terriglobia</taxon>
        <taxon>Terriglobales</taxon>
        <taxon>Acidobacteriaceae</taxon>
        <taxon>Tunturiibacter</taxon>
    </lineage>
</organism>
<accession>A0AAU7ZQ07</accession>
<reference evidence="2" key="1">
    <citation type="submission" date="2023-08" db="EMBL/GenBank/DDBJ databases">
        <authorList>
            <person name="Messyasz A."/>
            <person name="Mannisto M.K."/>
            <person name="Kerkhof L.J."/>
            <person name="Haggblom M."/>
        </authorList>
    </citation>
    <scope>NUCLEOTIDE SEQUENCE</scope>
    <source>
        <strain evidence="2">X5P6</strain>
    </source>
</reference>
<evidence type="ECO:0000259" key="1">
    <source>
        <dbReference type="Pfam" id="PF18730"/>
    </source>
</evidence>
<protein>
    <recommendedName>
        <fullName evidence="1">Cthe-2314-like HEPN domain-containing protein</fullName>
    </recommendedName>
</protein>
<dbReference type="AlphaFoldDB" id="A0AAU7ZQ07"/>
<dbReference type="KEGG" id="tpsc:RBB77_21695"/>
<evidence type="ECO:0000313" key="2">
    <source>
        <dbReference type="EMBL" id="XCB33003.1"/>
    </source>
</evidence>
<reference evidence="2" key="2">
    <citation type="journal article" date="2024" name="Environ. Microbiol.">
        <title>Genome analysis and description of Tunturibacter gen. nov. expands the diversity of Terriglobia in tundra soils.</title>
        <authorList>
            <person name="Messyasz A."/>
            <person name="Mannisto M.K."/>
            <person name="Kerkhof L.J."/>
            <person name="Haggblom M.M."/>
        </authorList>
    </citation>
    <scope>NUCLEOTIDE SEQUENCE</scope>
    <source>
        <strain evidence="2">X5P6</strain>
    </source>
</reference>
<dbReference type="RefSeq" id="WP_353063845.1">
    <property type="nucleotide sequence ID" value="NZ_CP132942.1"/>
</dbReference>